<organism evidence="2 3">
    <name type="scientific">Eumeta variegata</name>
    <name type="common">Bagworm moth</name>
    <name type="synonym">Eumeta japonica</name>
    <dbReference type="NCBI Taxonomy" id="151549"/>
    <lineage>
        <taxon>Eukaryota</taxon>
        <taxon>Metazoa</taxon>
        <taxon>Ecdysozoa</taxon>
        <taxon>Arthropoda</taxon>
        <taxon>Hexapoda</taxon>
        <taxon>Insecta</taxon>
        <taxon>Pterygota</taxon>
        <taxon>Neoptera</taxon>
        <taxon>Endopterygota</taxon>
        <taxon>Lepidoptera</taxon>
        <taxon>Glossata</taxon>
        <taxon>Ditrysia</taxon>
        <taxon>Tineoidea</taxon>
        <taxon>Psychidae</taxon>
        <taxon>Oiketicinae</taxon>
        <taxon>Eumeta</taxon>
    </lineage>
</organism>
<feature type="region of interest" description="Disordered" evidence="1">
    <location>
        <begin position="25"/>
        <end position="78"/>
    </location>
</feature>
<evidence type="ECO:0000256" key="1">
    <source>
        <dbReference type="SAM" id="MobiDB-lite"/>
    </source>
</evidence>
<protein>
    <submittedName>
        <fullName evidence="2">Uncharacterized protein</fullName>
    </submittedName>
</protein>
<keyword evidence="3" id="KW-1185">Reference proteome</keyword>
<dbReference type="EMBL" id="BGZK01000784">
    <property type="protein sequence ID" value="GBP60296.1"/>
    <property type="molecule type" value="Genomic_DNA"/>
</dbReference>
<evidence type="ECO:0000313" key="2">
    <source>
        <dbReference type="EMBL" id="GBP60296.1"/>
    </source>
</evidence>
<dbReference type="AlphaFoldDB" id="A0A4C1X949"/>
<gene>
    <name evidence="2" type="ORF">EVAR_91580_1</name>
</gene>
<proteinExistence type="predicted"/>
<sequence length="78" mass="8274">MGIDIGIKIETKSSMLRGISIMMGTTSSVNTKDESSKADAPSRPIPRVPRFIRDPAGSSPPAQSSRGRAADGQVRSPY</sequence>
<accession>A0A4C1X949</accession>
<reference evidence="2 3" key="1">
    <citation type="journal article" date="2019" name="Commun. Biol.">
        <title>The bagworm genome reveals a unique fibroin gene that provides high tensile strength.</title>
        <authorList>
            <person name="Kono N."/>
            <person name="Nakamura H."/>
            <person name="Ohtoshi R."/>
            <person name="Tomita M."/>
            <person name="Numata K."/>
            <person name="Arakawa K."/>
        </authorList>
    </citation>
    <scope>NUCLEOTIDE SEQUENCE [LARGE SCALE GENOMIC DNA]</scope>
</reference>
<name>A0A4C1X949_EUMVA</name>
<evidence type="ECO:0000313" key="3">
    <source>
        <dbReference type="Proteomes" id="UP000299102"/>
    </source>
</evidence>
<comment type="caution">
    <text evidence="2">The sequence shown here is derived from an EMBL/GenBank/DDBJ whole genome shotgun (WGS) entry which is preliminary data.</text>
</comment>
<dbReference type="Proteomes" id="UP000299102">
    <property type="component" value="Unassembled WGS sequence"/>
</dbReference>